<organism evidence="1 2">
    <name type="scientific">Cyphomyrmex costatus</name>
    <dbReference type="NCBI Taxonomy" id="456900"/>
    <lineage>
        <taxon>Eukaryota</taxon>
        <taxon>Metazoa</taxon>
        <taxon>Ecdysozoa</taxon>
        <taxon>Arthropoda</taxon>
        <taxon>Hexapoda</taxon>
        <taxon>Insecta</taxon>
        <taxon>Pterygota</taxon>
        <taxon>Neoptera</taxon>
        <taxon>Endopterygota</taxon>
        <taxon>Hymenoptera</taxon>
        <taxon>Apocrita</taxon>
        <taxon>Aculeata</taxon>
        <taxon>Formicoidea</taxon>
        <taxon>Formicidae</taxon>
        <taxon>Myrmicinae</taxon>
        <taxon>Cyphomyrmex</taxon>
    </lineage>
</organism>
<dbReference type="AlphaFoldDB" id="A0A195D3N3"/>
<dbReference type="EMBL" id="KQ976885">
    <property type="protein sequence ID" value="KYN07507.1"/>
    <property type="molecule type" value="Genomic_DNA"/>
</dbReference>
<gene>
    <name evidence="1" type="ORF">ALC62_01709</name>
</gene>
<accession>A0A195D3N3</accession>
<evidence type="ECO:0000313" key="2">
    <source>
        <dbReference type="Proteomes" id="UP000078542"/>
    </source>
</evidence>
<evidence type="ECO:0000313" key="1">
    <source>
        <dbReference type="EMBL" id="KYN07507.1"/>
    </source>
</evidence>
<sequence>VPDNENGEQVRQLHFFLLNLAATSMNVGTTSCVDEASARSRNRRPPLIPKTFLFWGRIPGGGNRAA</sequence>
<keyword evidence="2" id="KW-1185">Reference proteome</keyword>
<name>A0A195D3N3_9HYME</name>
<proteinExistence type="predicted"/>
<protein>
    <submittedName>
        <fullName evidence="1">Uncharacterized protein</fullName>
    </submittedName>
</protein>
<reference evidence="1 2" key="1">
    <citation type="submission" date="2016-03" db="EMBL/GenBank/DDBJ databases">
        <title>Cyphomyrmex costatus WGS genome.</title>
        <authorList>
            <person name="Nygaard S."/>
            <person name="Hu H."/>
            <person name="Boomsma J."/>
            <person name="Zhang G."/>
        </authorList>
    </citation>
    <scope>NUCLEOTIDE SEQUENCE [LARGE SCALE GENOMIC DNA]</scope>
    <source>
        <strain evidence="1">MS0001</strain>
        <tissue evidence="1">Whole body</tissue>
    </source>
</reference>
<feature type="non-terminal residue" evidence="1">
    <location>
        <position position="1"/>
    </location>
</feature>
<dbReference type="Proteomes" id="UP000078542">
    <property type="component" value="Unassembled WGS sequence"/>
</dbReference>